<organism evidence="2 3">
    <name type="scientific">Taenia crassiceps</name>
    <dbReference type="NCBI Taxonomy" id="6207"/>
    <lineage>
        <taxon>Eukaryota</taxon>
        <taxon>Metazoa</taxon>
        <taxon>Spiralia</taxon>
        <taxon>Lophotrochozoa</taxon>
        <taxon>Platyhelminthes</taxon>
        <taxon>Cestoda</taxon>
        <taxon>Eucestoda</taxon>
        <taxon>Cyclophyllidea</taxon>
        <taxon>Taeniidae</taxon>
        <taxon>Taenia</taxon>
    </lineage>
</organism>
<dbReference type="EMBL" id="JAKROA010000016">
    <property type="protein sequence ID" value="KAL5103784.1"/>
    <property type="molecule type" value="Genomic_DNA"/>
</dbReference>
<sequence length="742" mass="81524">MSESYRFTTLERSLNTLGVDIVVAGARTSESKKKRNKKRSQKPRAVAIPASEDSMAVEVTEAIDEGWIPVASKKSKVTLSKDAGNGTSTVVAAMPANTTPPPPQPNPPLESANSAAKKKRRKSEKNKVSESSAKASEVSQIPTLTPQESPAEDLLQEAPQPPETASPQCSSGTTQKDSEEADAFSYAYRLEYLVSEALGQEAVIKARSTFPTLTFSQPPPTVAAPSNPEKDLCWPEFIQMKATLRAKEVECNILREEVIRLCPLVIGGSRDSPSTTSGSQKRPSAETSKQQQKKRSVPTVSKEVQCEIEAAAPPEVEPASSSISTEAKVILSLQGEIARLARENTVLTQRQTNLEGRLENAKRQTSKLHSEMRKATTAASKEAEAVVRQQMDEMAKKLQTLLAEKEELLSVKTSQLELAEQTKDEALQNLQSVQAEHRKLMEAKHTEELCHTETMKALKSMQAERDEARKECSLLDQNLNVIKSSLEAEIDDFRQRLKETEAHLKASQDQSTHLKEELDSTKSELAATKTTMAEVTAKYDHEASDATEAQLKGALDQCTYLKEELASTQDELVSAKMAVSELTEKHAHEVSALKAQVVELIAKNEEVLKSPVPTELKSSVSEEACGECAHLSAEVVRYQEIIASTEDALSHLQRSVGKEEERWRLALRRCCEENAQLKTRLNQLAPQSAQLEDHKTVIGNTKNLDGEIVFPKMIENGDNNSNGLDFSLSVVENGGFDQEIDT</sequence>
<evidence type="ECO:0000313" key="3">
    <source>
        <dbReference type="Proteomes" id="UP001651158"/>
    </source>
</evidence>
<gene>
    <name evidence="2" type="ORF">TcWFU_009531</name>
</gene>
<feature type="compositionally biased region" description="Pro residues" evidence="1">
    <location>
        <begin position="98"/>
        <end position="108"/>
    </location>
</feature>
<evidence type="ECO:0000256" key="1">
    <source>
        <dbReference type="SAM" id="MobiDB-lite"/>
    </source>
</evidence>
<feature type="compositionally biased region" description="Basic residues" evidence="1">
    <location>
        <begin position="32"/>
        <end position="42"/>
    </location>
</feature>
<feature type="compositionally biased region" description="Low complexity" evidence="1">
    <location>
        <begin position="129"/>
        <end position="139"/>
    </location>
</feature>
<feature type="region of interest" description="Disordered" evidence="1">
    <location>
        <begin position="360"/>
        <end position="380"/>
    </location>
</feature>
<accession>A0ABR4Q2C8</accession>
<feature type="compositionally biased region" description="Polar residues" evidence="1">
    <location>
        <begin position="271"/>
        <end position="290"/>
    </location>
</feature>
<feature type="region of interest" description="Disordered" evidence="1">
    <location>
        <begin position="27"/>
        <end position="49"/>
    </location>
</feature>
<evidence type="ECO:0000313" key="2">
    <source>
        <dbReference type="EMBL" id="KAL5103784.1"/>
    </source>
</evidence>
<dbReference type="Proteomes" id="UP001651158">
    <property type="component" value="Unassembled WGS sequence"/>
</dbReference>
<proteinExistence type="predicted"/>
<feature type="compositionally biased region" description="Polar residues" evidence="1">
    <location>
        <begin position="165"/>
        <end position="175"/>
    </location>
</feature>
<name>A0ABR4Q2C8_9CEST</name>
<feature type="region of interest" description="Disordered" evidence="1">
    <location>
        <begin position="75"/>
        <end position="178"/>
    </location>
</feature>
<feature type="region of interest" description="Disordered" evidence="1">
    <location>
        <begin position="269"/>
        <end position="302"/>
    </location>
</feature>
<keyword evidence="3" id="KW-1185">Reference proteome</keyword>
<reference evidence="2 3" key="1">
    <citation type="journal article" date="2022" name="Front. Cell. Infect. Microbiol.">
        <title>The Genomes of Two Strains of Taenia crassiceps the Animal Model for the Study of Human Cysticercosis.</title>
        <authorList>
            <person name="Bobes R.J."/>
            <person name="Estrada K."/>
            <person name="Rios-Valencia D.G."/>
            <person name="Calderon-Gallegos A."/>
            <person name="de la Torre P."/>
            <person name="Carrero J.C."/>
            <person name="Sanchez-Flores A."/>
            <person name="Laclette J.P."/>
        </authorList>
    </citation>
    <scope>NUCLEOTIDE SEQUENCE [LARGE SCALE GENOMIC DNA]</scope>
    <source>
        <strain evidence="2">WFUcys</strain>
    </source>
</reference>
<protein>
    <submittedName>
        <fullName evidence="2">Uncharacterized protein</fullName>
    </submittedName>
</protein>
<feature type="compositionally biased region" description="Basic and acidic residues" evidence="1">
    <location>
        <begin position="360"/>
        <end position="374"/>
    </location>
</feature>
<comment type="caution">
    <text evidence="2">The sequence shown here is derived from an EMBL/GenBank/DDBJ whole genome shotgun (WGS) entry which is preliminary data.</text>
</comment>